<name>A0AAV3F209_9FLAO</name>
<sequence length="39" mass="4787">MILQFDFFTVIILKKKHWLLVQFESFKKVLAEPIYLIDM</sequence>
<proteinExistence type="predicted"/>
<dbReference type="AlphaFoldDB" id="A0AAV3F209"/>
<gene>
    <name evidence="1" type="ORF">HMPREF9715_02141</name>
</gene>
<evidence type="ECO:0000313" key="2">
    <source>
        <dbReference type="Proteomes" id="UP000004834"/>
    </source>
</evidence>
<evidence type="ECO:0000313" key="1">
    <source>
        <dbReference type="EMBL" id="EHO11057.1"/>
    </source>
</evidence>
<protein>
    <submittedName>
        <fullName evidence="1">Uncharacterized protein</fullName>
    </submittedName>
</protein>
<organism evidence="1 2">
    <name type="scientific">Myroides odoratimimus CIP 101113</name>
    <dbReference type="NCBI Taxonomy" id="883154"/>
    <lineage>
        <taxon>Bacteria</taxon>
        <taxon>Pseudomonadati</taxon>
        <taxon>Bacteroidota</taxon>
        <taxon>Flavobacteriia</taxon>
        <taxon>Flavobacteriales</taxon>
        <taxon>Flavobacteriaceae</taxon>
        <taxon>Myroides</taxon>
    </lineage>
</organism>
<reference evidence="1 2" key="1">
    <citation type="submission" date="2011-11" db="EMBL/GenBank/DDBJ databases">
        <title>The Genome Sequence of Myroides odoratimimus CIP 101113.</title>
        <authorList>
            <person name="Earl A."/>
            <person name="Ward D."/>
            <person name="Feldgarden M."/>
            <person name="Gevers D."/>
            <person name="Huys G."/>
            <person name="Young S.K."/>
            <person name="Zeng Q."/>
            <person name="Gargeya S."/>
            <person name="Fitzgerald M."/>
            <person name="Haas B."/>
            <person name="Abouelleil A."/>
            <person name="Alvarado L."/>
            <person name="Arachchi H.M."/>
            <person name="Berlin A."/>
            <person name="Brown A."/>
            <person name="Chapman S.B."/>
            <person name="Chen Z."/>
            <person name="Dunbar C."/>
            <person name="Freedman E."/>
            <person name="Gearin G."/>
            <person name="Goldberg J."/>
            <person name="Griggs A."/>
            <person name="Gujja S."/>
            <person name="Heiman D."/>
            <person name="Howarth C."/>
            <person name="Larson L."/>
            <person name="Lui A."/>
            <person name="MacDonald P.J.P."/>
            <person name="Montmayeur A."/>
            <person name="Murphy C."/>
            <person name="Neiman D."/>
            <person name="Pearson M."/>
            <person name="Priest M."/>
            <person name="Roberts A."/>
            <person name="Saif S."/>
            <person name="Shea T."/>
            <person name="Shenoy N."/>
            <person name="Sisk P."/>
            <person name="Stolte C."/>
            <person name="Sykes S."/>
            <person name="Wortman J."/>
            <person name="Nusbaum C."/>
            <person name="Birren B."/>
        </authorList>
    </citation>
    <scope>NUCLEOTIDE SEQUENCE [LARGE SCALE GENOMIC DNA]</scope>
    <source>
        <strain evidence="1 2">CIP 101113</strain>
    </source>
</reference>
<dbReference type="Proteomes" id="UP000004834">
    <property type="component" value="Unassembled WGS sequence"/>
</dbReference>
<comment type="caution">
    <text evidence="1">The sequence shown here is derived from an EMBL/GenBank/DDBJ whole genome shotgun (WGS) entry which is preliminary data.</text>
</comment>
<accession>A0AAV3F209</accession>
<dbReference type="EMBL" id="AGEE01000023">
    <property type="protein sequence ID" value="EHO11057.1"/>
    <property type="molecule type" value="Genomic_DNA"/>
</dbReference>